<feature type="zinc finger region" description="C3H1-type" evidence="5">
    <location>
        <begin position="259"/>
        <end position="287"/>
    </location>
</feature>
<feature type="domain" description="C3H1-type" evidence="7">
    <location>
        <begin position="305"/>
        <end position="333"/>
    </location>
</feature>
<gene>
    <name evidence="8" type="ORF">PHJA_000103300</name>
</gene>
<dbReference type="InterPro" id="IPR036855">
    <property type="entry name" value="Znf_CCCH_sf"/>
</dbReference>
<dbReference type="OrthoDB" id="411372at2759"/>
<evidence type="ECO:0000256" key="3">
    <source>
        <dbReference type="ARBA" id="ARBA00022833"/>
    </source>
</evidence>
<dbReference type="GO" id="GO:0003677">
    <property type="term" value="F:DNA binding"/>
    <property type="evidence" value="ECO:0007669"/>
    <property type="project" value="UniProtKB-KW"/>
</dbReference>
<dbReference type="PANTHER" id="PTHR12506:SF50">
    <property type="entry name" value="ZINC FINGER CCCH DOMAIN-CONTAINING PROTEIN 26"/>
    <property type="match status" value="1"/>
</dbReference>
<dbReference type="PANTHER" id="PTHR12506">
    <property type="entry name" value="PROTEIN PHOSPHATASE RELATED"/>
    <property type="match status" value="1"/>
</dbReference>
<protein>
    <submittedName>
        <fullName evidence="8">Zinc finger CCCH domain-containing protein 3</fullName>
    </submittedName>
</protein>
<evidence type="ECO:0000259" key="7">
    <source>
        <dbReference type="PROSITE" id="PS50103"/>
    </source>
</evidence>
<name>A0A830B3P6_9LAMI</name>
<evidence type="ECO:0000313" key="9">
    <source>
        <dbReference type="Proteomes" id="UP000653305"/>
    </source>
</evidence>
<keyword evidence="9" id="KW-1185">Reference proteome</keyword>
<feature type="domain" description="C3H1-type" evidence="7">
    <location>
        <begin position="259"/>
        <end position="287"/>
    </location>
</feature>
<dbReference type="EMBL" id="BMAC01000010">
    <property type="protein sequence ID" value="GFP79598.1"/>
    <property type="molecule type" value="Genomic_DNA"/>
</dbReference>
<reference evidence="8" key="1">
    <citation type="submission" date="2020-07" db="EMBL/GenBank/DDBJ databases">
        <title>Ethylene signaling mediates host invasion by parasitic plants.</title>
        <authorList>
            <person name="Yoshida S."/>
        </authorList>
    </citation>
    <scope>NUCLEOTIDE SEQUENCE</scope>
    <source>
        <strain evidence="8">Okayama</strain>
    </source>
</reference>
<dbReference type="Pfam" id="PF00642">
    <property type="entry name" value="zf-CCCH"/>
    <property type="match status" value="5"/>
</dbReference>
<feature type="zinc finger region" description="C3H1-type" evidence="5">
    <location>
        <begin position="97"/>
        <end position="125"/>
    </location>
</feature>
<feature type="compositionally biased region" description="Basic and acidic residues" evidence="6">
    <location>
        <begin position="409"/>
        <end position="429"/>
    </location>
</feature>
<feature type="domain" description="C3H1-type" evidence="7">
    <location>
        <begin position="150"/>
        <end position="178"/>
    </location>
</feature>
<comment type="caution">
    <text evidence="8">The sequence shown here is derived from an EMBL/GenBank/DDBJ whole genome shotgun (WGS) entry which is preliminary data.</text>
</comment>
<feature type="region of interest" description="Disordered" evidence="6">
    <location>
        <begin position="29"/>
        <end position="49"/>
    </location>
</feature>
<feature type="zinc finger region" description="C3H1-type" evidence="5">
    <location>
        <begin position="51"/>
        <end position="79"/>
    </location>
</feature>
<evidence type="ECO:0000313" key="8">
    <source>
        <dbReference type="EMBL" id="GFP79598.1"/>
    </source>
</evidence>
<dbReference type="SMART" id="SM00356">
    <property type="entry name" value="ZnF_C3H1"/>
    <property type="match status" value="5"/>
</dbReference>
<evidence type="ECO:0000256" key="1">
    <source>
        <dbReference type="ARBA" id="ARBA00022723"/>
    </source>
</evidence>
<dbReference type="Gene3D" id="4.10.1000.10">
    <property type="entry name" value="Zinc finger, CCCH-type"/>
    <property type="match status" value="2"/>
</dbReference>
<keyword evidence="1 5" id="KW-0479">Metal-binding</keyword>
<dbReference type="SUPFAM" id="SSF90229">
    <property type="entry name" value="CCCH zinc finger"/>
    <property type="match status" value="4"/>
</dbReference>
<feature type="zinc finger region" description="C3H1-type" evidence="5">
    <location>
        <begin position="305"/>
        <end position="333"/>
    </location>
</feature>
<dbReference type="PROSITE" id="PS50103">
    <property type="entry name" value="ZF_C3H1"/>
    <property type="match status" value="5"/>
</dbReference>
<evidence type="ECO:0000256" key="6">
    <source>
        <dbReference type="SAM" id="MobiDB-lite"/>
    </source>
</evidence>
<keyword evidence="3 5" id="KW-0862">Zinc</keyword>
<dbReference type="GO" id="GO:0003729">
    <property type="term" value="F:mRNA binding"/>
    <property type="evidence" value="ECO:0007669"/>
    <property type="project" value="TreeGrafter"/>
</dbReference>
<dbReference type="InterPro" id="IPR000571">
    <property type="entry name" value="Znf_CCCH"/>
</dbReference>
<evidence type="ECO:0000256" key="2">
    <source>
        <dbReference type="ARBA" id="ARBA00022771"/>
    </source>
</evidence>
<keyword evidence="2 5" id="KW-0863">Zinc-finger</keyword>
<feature type="zinc finger region" description="C3H1-type" evidence="5">
    <location>
        <begin position="150"/>
        <end position="178"/>
    </location>
</feature>
<feature type="domain" description="C3H1-type" evidence="7">
    <location>
        <begin position="97"/>
        <end position="125"/>
    </location>
</feature>
<evidence type="ECO:0000256" key="5">
    <source>
        <dbReference type="PROSITE-ProRule" id="PRU00723"/>
    </source>
</evidence>
<keyword evidence="4" id="KW-0238">DNA-binding</keyword>
<dbReference type="GO" id="GO:0008270">
    <property type="term" value="F:zinc ion binding"/>
    <property type="evidence" value="ECO:0007669"/>
    <property type="project" value="UniProtKB-KW"/>
</dbReference>
<feature type="compositionally biased region" description="Basic and acidic residues" evidence="6">
    <location>
        <begin position="380"/>
        <end position="400"/>
    </location>
</feature>
<organism evidence="8 9">
    <name type="scientific">Phtheirospermum japonicum</name>
    <dbReference type="NCBI Taxonomy" id="374723"/>
    <lineage>
        <taxon>Eukaryota</taxon>
        <taxon>Viridiplantae</taxon>
        <taxon>Streptophyta</taxon>
        <taxon>Embryophyta</taxon>
        <taxon>Tracheophyta</taxon>
        <taxon>Spermatophyta</taxon>
        <taxon>Magnoliopsida</taxon>
        <taxon>eudicotyledons</taxon>
        <taxon>Gunneridae</taxon>
        <taxon>Pentapetalae</taxon>
        <taxon>asterids</taxon>
        <taxon>lamiids</taxon>
        <taxon>Lamiales</taxon>
        <taxon>Orobanchaceae</taxon>
        <taxon>Orobanchaceae incertae sedis</taxon>
        <taxon>Phtheirospermum</taxon>
    </lineage>
</organism>
<evidence type="ECO:0000256" key="4">
    <source>
        <dbReference type="ARBA" id="ARBA00023125"/>
    </source>
</evidence>
<dbReference type="Gene3D" id="2.30.30.1190">
    <property type="match status" value="1"/>
</dbReference>
<dbReference type="Proteomes" id="UP000653305">
    <property type="component" value="Unassembled WGS sequence"/>
</dbReference>
<feature type="domain" description="C3H1-type" evidence="7">
    <location>
        <begin position="51"/>
        <end position="79"/>
    </location>
</feature>
<sequence length="429" mass="46541">MPGNRKLQRNGLVSNSSAADKVEEVMRRFKIDSKDDNNGGAFDESGSYPERPGEPDCIYYLRTGTCGYGTKCRFNHPSNAGGGQVNGVTNITELPQRFGQPDCGYYLRTGTCKYGSSCENHHPKDRQAHNLKDSKAESSVLLNILGLPMRQDGKPCPYYMRTGSCKYGYTCKFHHPQPTSAASVLPVVGPAYGSGGSAVLASTGAPSVGEYSAASSLLHLPQSCVPVMLPGSQSWNAYAGSFTPLSLTSVLGASYLPERPDQPDCRYYMNHGSCKYGSDCKYHHPRDKTMQLASSSIGPLGLPLRPGQPVCLYYGLYGLCKYGPTCKYDHPLDGYLYAYNMSSIPPIPTCYSSSSPYQSISSLVPSSETSSPSRSSKSGDWIKKGVTIRDNDNRHSDGKSTNENSPDVVSDRLPRLSKESSDVTHNESD</sequence>
<accession>A0A830B3P6</accession>
<proteinExistence type="predicted"/>
<dbReference type="InterPro" id="IPR050974">
    <property type="entry name" value="Plant_ZF_CCCH"/>
</dbReference>
<feature type="compositionally biased region" description="Low complexity" evidence="6">
    <location>
        <begin position="361"/>
        <end position="378"/>
    </location>
</feature>
<dbReference type="AlphaFoldDB" id="A0A830B3P6"/>
<feature type="region of interest" description="Disordered" evidence="6">
    <location>
        <begin position="361"/>
        <end position="429"/>
    </location>
</feature>